<dbReference type="EMBL" id="LSRL02004315">
    <property type="protein sequence ID" value="TDG38371.1"/>
    <property type="molecule type" value="Genomic_DNA"/>
</dbReference>
<reference evidence="1 2" key="1">
    <citation type="journal article" date="2019" name="J. Hered.">
        <title>An Improved Genome Assembly for Drosophila navojoa, the Basal Species in the mojavensis Cluster.</title>
        <authorList>
            <person name="Vanderlinde T."/>
            <person name="Dupim E.G."/>
            <person name="Nazario-Yepiz N.O."/>
            <person name="Carvalho A.B."/>
        </authorList>
    </citation>
    <scope>NUCLEOTIDE SEQUENCE [LARGE SCALE GENOMIC DNA]</scope>
    <source>
        <strain evidence="1">Navoj_Jal97</strain>
        <tissue evidence="1">Whole organism</tissue>
    </source>
</reference>
<evidence type="ECO:0000313" key="1">
    <source>
        <dbReference type="EMBL" id="TDG38371.1"/>
    </source>
</evidence>
<evidence type="ECO:0000313" key="2">
    <source>
        <dbReference type="Proteomes" id="UP000295192"/>
    </source>
</evidence>
<dbReference type="Proteomes" id="UP000295192">
    <property type="component" value="Unassembled WGS sequence"/>
</dbReference>
<proteinExistence type="predicted"/>
<accession>A0A484ARZ3</accession>
<gene>
    <name evidence="1" type="ORF">AWZ03_015207</name>
</gene>
<organism evidence="1 2">
    <name type="scientific">Drosophila navojoa</name>
    <name type="common">Fruit fly</name>
    <dbReference type="NCBI Taxonomy" id="7232"/>
    <lineage>
        <taxon>Eukaryota</taxon>
        <taxon>Metazoa</taxon>
        <taxon>Ecdysozoa</taxon>
        <taxon>Arthropoda</taxon>
        <taxon>Hexapoda</taxon>
        <taxon>Insecta</taxon>
        <taxon>Pterygota</taxon>
        <taxon>Neoptera</taxon>
        <taxon>Endopterygota</taxon>
        <taxon>Diptera</taxon>
        <taxon>Brachycera</taxon>
        <taxon>Muscomorpha</taxon>
        <taxon>Ephydroidea</taxon>
        <taxon>Drosophilidae</taxon>
        <taxon>Drosophila</taxon>
    </lineage>
</organism>
<feature type="non-terminal residue" evidence="1">
    <location>
        <position position="46"/>
    </location>
</feature>
<protein>
    <submittedName>
        <fullName evidence="1">Uncharacterized protein</fullName>
    </submittedName>
</protein>
<comment type="caution">
    <text evidence="1">The sequence shown here is derived from an EMBL/GenBank/DDBJ whole genome shotgun (WGS) entry which is preliminary data.</text>
</comment>
<sequence>MRCSSLDSYQSIEVSVSLQNGRHVNIVAIYCPPQVSWSAQDFSSML</sequence>
<name>A0A484ARZ3_DRONA</name>
<dbReference type="AlphaFoldDB" id="A0A484ARZ3"/>
<keyword evidence="2" id="KW-1185">Reference proteome</keyword>